<evidence type="ECO:0000256" key="1">
    <source>
        <dbReference type="SAM" id="MobiDB-lite"/>
    </source>
</evidence>
<evidence type="ECO:0000313" key="3">
    <source>
        <dbReference type="Proteomes" id="UP000298649"/>
    </source>
</evidence>
<dbReference type="AlphaFoldDB" id="A0A4D7YWU8"/>
<evidence type="ECO:0000313" key="2">
    <source>
        <dbReference type="EMBL" id="QCL93983.1"/>
    </source>
</evidence>
<organism evidence="2 3">
    <name type="scientific">Agrobacterium tumefaciens</name>
    <dbReference type="NCBI Taxonomy" id="358"/>
    <lineage>
        <taxon>Bacteria</taxon>
        <taxon>Pseudomonadati</taxon>
        <taxon>Pseudomonadota</taxon>
        <taxon>Alphaproteobacteria</taxon>
        <taxon>Hyphomicrobiales</taxon>
        <taxon>Rhizobiaceae</taxon>
        <taxon>Rhizobium/Agrobacterium group</taxon>
        <taxon>Agrobacterium</taxon>
        <taxon>Agrobacterium tumefaciens complex</taxon>
    </lineage>
</organism>
<dbReference type="Proteomes" id="UP000298649">
    <property type="component" value="Chromosome circular"/>
</dbReference>
<feature type="compositionally biased region" description="Basic and acidic residues" evidence="1">
    <location>
        <begin position="78"/>
        <end position="96"/>
    </location>
</feature>
<dbReference type="EMBL" id="CP039922">
    <property type="protein sequence ID" value="QCL93983.1"/>
    <property type="molecule type" value="Genomic_DNA"/>
</dbReference>
<feature type="region of interest" description="Disordered" evidence="1">
    <location>
        <begin position="73"/>
        <end position="96"/>
    </location>
</feature>
<protein>
    <submittedName>
        <fullName evidence="2">Uncharacterized protein</fullName>
    </submittedName>
</protein>
<name>A0A4D7YWU8_AGRTU</name>
<sequence length="134" mass="14474">MRMVSVLVHWAPGEGRKNPVQPCDAFAQPVVADLKGMFILGCHPCISWLIRLQACHGILNIVSTASCRQSPRHVFGGSERRAKACGEPPPHGRDAALDMRAEDGEEPASLLSGPLPPQHNCHCPLAAQIRQAID</sequence>
<accession>A0A4D7YWU8</accession>
<gene>
    <name evidence="2" type="ORF">CFBP7129_07100</name>
</gene>
<proteinExistence type="predicted"/>
<reference evidence="2 3" key="1">
    <citation type="submission" date="2019-04" db="EMBL/GenBank/DDBJ databases">
        <title>Complete genome sequence of Agrobacterium tumefaciens CFBP7129.</title>
        <authorList>
            <person name="Haryono M."/>
            <person name="Lin Y.-C."/>
            <person name="Lai E.-M."/>
            <person name="Kuo C.-H."/>
        </authorList>
    </citation>
    <scope>NUCLEOTIDE SEQUENCE [LARGE SCALE GENOMIC DNA]</scope>
    <source>
        <strain evidence="2 3">CFBP7129</strain>
    </source>
</reference>